<proteinExistence type="predicted"/>
<evidence type="ECO:0000256" key="4">
    <source>
        <dbReference type="ARBA" id="ARBA00023136"/>
    </source>
</evidence>
<evidence type="ECO:0000256" key="3">
    <source>
        <dbReference type="ARBA" id="ARBA00022989"/>
    </source>
</evidence>
<reference evidence="7 8" key="1">
    <citation type="submission" date="2018-10" db="EMBL/GenBank/DDBJ databases">
        <title>Genome-guide identification and characterization of bacteria that degrade polycyclic aromatic hydrocarbons and resist hexavalent chromium simultaneously.</title>
        <authorList>
            <person name="Feng H."/>
        </authorList>
    </citation>
    <scope>NUCLEOTIDE SEQUENCE [LARGE SCALE GENOMIC DNA]</scope>
    <source>
        <strain evidence="7 8">J015</strain>
    </source>
</reference>
<dbReference type="Pfam" id="PF06803">
    <property type="entry name" value="DUF1232"/>
    <property type="match status" value="1"/>
</dbReference>
<feature type="domain" description="DUF1232" evidence="6">
    <location>
        <begin position="65"/>
        <end position="100"/>
    </location>
</feature>
<dbReference type="EMBL" id="RBNH01000008">
    <property type="protein sequence ID" value="RKO23724.1"/>
    <property type="molecule type" value="Genomic_DNA"/>
</dbReference>
<gene>
    <name evidence="7" type="ORF">D7Z96_10570</name>
</gene>
<keyword evidence="4 5" id="KW-0472">Membrane</keyword>
<keyword evidence="2 5" id="KW-0812">Transmembrane</keyword>
<keyword evidence="3 5" id="KW-1133">Transmembrane helix</keyword>
<sequence>MTWETVVGLVAGVLLAYAALLLMLWIYARRHPETVTMKDALRLLPELLRLIRRLAADRSVAWGVRVRLVLLLAYLLSPIDLVPDFIPVIGYADDAVIVALVLRSVLKRAGRPALERHWSGSPAGLEVILRAAAPVRRRP</sequence>
<dbReference type="InterPro" id="IPR010652">
    <property type="entry name" value="DUF1232"/>
</dbReference>
<comment type="subcellular location">
    <subcellularLocation>
        <location evidence="1">Endomembrane system</location>
        <topology evidence="1">Multi-pass membrane protein</topology>
    </subcellularLocation>
</comment>
<dbReference type="GO" id="GO:0012505">
    <property type="term" value="C:endomembrane system"/>
    <property type="evidence" value="ECO:0007669"/>
    <property type="project" value="UniProtKB-SubCell"/>
</dbReference>
<protein>
    <submittedName>
        <fullName evidence="7">DUF1232 domain-containing protein</fullName>
    </submittedName>
</protein>
<dbReference type="AlphaFoldDB" id="A0A3B0FFM0"/>
<dbReference type="OMA" id="WIYARRH"/>
<evidence type="ECO:0000256" key="5">
    <source>
        <dbReference type="SAM" id="Phobius"/>
    </source>
</evidence>
<comment type="caution">
    <text evidence="7">The sequence shown here is derived from an EMBL/GenBank/DDBJ whole genome shotgun (WGS) entry which is preliminary data.</text>
</comment>
<evidence type="ECO:0000259" key="6">
    <source>
        <dbReference type="Pfam" id="PF06803"/>
    </source>
</evidence>
<evidence type="ECO:0000256" key="1">
    <source>
        <dbReference type="ARBA" id="ARBA00004127"/>
    </source>
</evidence>
<evidence type="ECO:0000313" key="8">
    <source>
        <dbReference type="Proteomes" id="UP000273159"/>
    </source>
</evidence>
<evidence type="ECO:0000313" key="7">
    <source>
        <dbReference type="EMBL" id="RKO23724.1"/>
    </source>
</evidence>
<name>A0A3B0FFM0_PSEPS</name>
<dbReference type="Proteomes" id="UP000273159">
    <property type="component" value="Unassembled WGS sequence"/>
</dbReference>
<organism evidence="7 8">
    <name type="scientific">Pseudarthrobacter phenanthrenivorans</name>
    <name type="common">Arthrobacter phenanthrenivorans</name>
    <dbReference type="NCBI Taxonomy" id="361575"/>
    <lineage>
        <taxon>Bacteria</taxon>
        <taxon>Bacillati</taxon>
        <taxon>Actinomycetota</taxon>
        <taxon>Actinomycetes</taxon>
        <taxon>Micrococcales</taxon>
        <taxon>Micrococcaceae</taxon>
        <taxon>Pseudarthrobacter</taxon>
    </lineage>
</organism>
<evidence type="ECO:0000256" key="2">
    <source>
        <dbReference type="ARBA" id="ARBA00022692"/>
    </source>
</evidence>
<feature type="transmembrane region" description="Helical" evidence="5">
    <location>
        <begin position="6"/>
        <end position="28"/>
    </location>
</feature>
<reference evidence="8" key="2">
    <citation type="submission" date="2018-10" db="EMBL/GenBank/DDBJ databases">
        <authorList>
            <person name="Wang Y."/>
            <person name="Wang J."/>
            <person name="Yang X."/>
            <person name="Wang Z."/>
            <person name="Huang Y."/>
        </authorList>
    </citation>
    <scope>NUCLEOTIDE SEQUENCE [LARGE SCALE GENOMIC DNA]</scope>
    <source>
        <strain evidence="8">J015</strain>
    </source>
</reference>
<dbReference type="RefSeq" id="WP_013602519.1">
    <property type="nucleotide sequence ID" value="NZ_RBNH01000008.1"/>
</dbReference>
<accession>A0A3B0FFM0</accession>